<keyword evidence="1" id="KW-0812">Transmembrane</keyword>
<keyword evidence="1" id="KW-0472">Membrane</keyword>
<feature type="transmembrane region" description="Helical" evidence="1">
    <location>
        <begin position="70"/>
        <end position="91"/>
    </location>
</feature>
<protein>
    <submittedName>
        <fullName evidence="2">Uncharacterized protein</fullName>
    </submittedName>
</protein>
<feature type="transmembrane region" description="Helical" evidence="1">
    <location>
        <begin position="122"/>
        <end position="140"/>
    </location>
</feature>
<evidence type="ECO:0000256" key="1">
    <source>
        <dbReference type="SAM" id="Phobius"/>
    </source>
</evidence>
<evidence type="ECO:0000313" key="3">
    <source>
        <dbReference type="Proteomes" id="UP000003688"/>
    </source>
</evidence>
<dbReference type="AlphaFoldDB" id="B9XDR2"/>
<accession>B9XDR2</accession>
<reference evidence="2 3" key="1">
    <citation type="journal article" date="2011" name="J. Bacteriol.">
        <title>Genome sequence of 'Pedosphaera parvula' Ellin514, an aerobic Verrucomicrobial isolate from pasture soil.</title>
        <authorList>
            <person name="Kant R."/>
            <person name="van Passel M.W."/>
            <person name="Sangwan P."/>
            <person name="Palva A."/>
            <person name="Lucas S."/>
            <person name="Copeland A."/>
            <person name="Lapidus A."/>
            <person name="Glavina Del Rio T."/>
            <person name="Dalin E."/>
            <person name="Tice H."/>
            <person name="Bruce D."/>
            <person name="Goodwin L."/>
            <person name="Pitluck S."/>
            <person name="Chertkov O."/>
            <person name="Larimer F.W."/>
            <person name="Land M.L."/>
            <person name="Hauser L."/>
            <person name="Brettin T.S."/>
            <person name="Detter J.C."/>
            <person name="Han S."/>
            <person name="de Vos W.M."/>
            <person name="Janssen P.H."/>
            <person name="Smidt H."/>
        </authorList>
    </citation>
    <scope>NUCLEOTIDE SEQUENCE [LARGE SCALE GENOMIC DNA]</scope>
    <source>
        <strain evidence="2 3">Ellin514</strain>
    </source>
</reference>
<dbReference type="Proteomes" id="UP000003688">
    <property type="component" value="Unassembled WGS sequence"/>
</dbReference>
<feature type="transmembrane region" description="Helical" evidence="1">
    <location>
        <begin position="97"/>
        <end position="115"/>
    </location>
</feature>
<proteinExistence type="predicted"/>
<gene>
    <name evidence="2" type="ORF">Cflav_PD6484</name>
</gene>
<dbReference type="EMBL" id="ABOX02000006">
    <property type="protein sequence ID" value="EEF62208.1"/>
    <property type="molecule type" value="Genomic_DNA"/>
</dbReference>
<sequence>MGKGAVLCTNCGYNLATGQRTVAGRPAALGKPTAPNYDVPWYKTAYPYLGGVVLLLGILYLLGRNNPPMMLGFAAVAFLYLVTVQIIALVFAFKESVGTGFLALCIPIYCTYFVFKVSDNDTLKLLYGLGILIGIGINFMDLGH</sequence>
<feature type="transmembrane region" description="Helical" evidence="1">
    <location>
        <begin position="45"/>
        <end position="63"/>
    </location>
</feature>
<organism evidence="2 3">
    <name type="scientific">Pedosphaera parvula (strain Ellin514)</name>
    <dbReference type="NCBI Taxonomy" id="320771"/>
    <lineage>
        <taxon>Bacteria</taxon>
        <taxon>Pseudomonadati</taxon>
        <taxon>Verrucomicrobiota</taxon>
        <taxon>Pedosphaerae</taxon>
        <taxon>Pedosphaerales</taxon>
        <taxon>Pedosphaeraceae</taxon>
        <taxon>Pedosphaera</taxon>
    </lineage>
</organism>
<evidence type="ECO:0000313" key="2">
    <source>
        <dbReference type="EMBL" id="EEF62208.1"/>
    </source>
</evidence>
<keyword evidence="1" id="KW-1133">Transmembrane helix</keyword>
<name>B9XDR2_PEDPL</name>
<comment type="caution">
    <text evidence="2">The sequence shown here is derived from an EMBL/GenBank/DDBJ whole genome shotgun (WGS) entry which is preliminary data.</text>
</comment>
<keyword evidence="3" id="KW-1185">Reference proteome</keyword>